<feature type="transmembrane region" description="Helical" evidence="6">
    <location>
        <begin position="173"/>
        <end position="197"/>
    </location>
</feature>
<dbReference type="NCBIfam" id="TIGR00765">
    <property type="entry name" value="yihY_not_rbn"/>
    <property type="match status" value="1"/>
</dbReference>
<comment type="subcellular location">
    <subcellularLocation>
        <location evidence="1">Cell membrane</location>
        <topology evidence="1">Multi-pass membrane protein</topology>
    </subcellularLocation>
</comment>
<evidence type="ECO:0000313" key="8">
    <source>
        <dbReference type="Proteomes" id="UP001595904"/>
    </source>
</evidence>
<keyword evidence="2" id="KW-1003">Cell membrane</keyword>
<evidence type="ECO:0000256" key="5">
    <source>
        <dbReference type="ARBA" id="ARBA00023136"/>
    </source>
</evidence>
<evidence type="ECO:0000256" key="6">
    <source>
        <dbReference type="SAM" id="Phobius"/>
    </source>
</evidence>
<feature type="transmembrane region" description="Helical" evidence="6">
    <location>
        <begin position="89"/>
        <end position="110"/>
    </location>
</feature>
<feature type="transmembrane region" description="Helical" evidence="6">
    <location>
        <begin position="240"/>
        <end position="258"/>
    </location>
</feature>
<dbReference type="Proteomes" id="UP001595904">
    <property type="component" value="Unassembled WGS sequence"/>
</dbReference>
<keyword evidence="3 6" id="KW-0812">Transmembrane</keyword>
<dbReference type="PIRSF" id="PIRSF035875">
    <property type="entry name" value="RNase_BN"/>
    <property type="match status" value="1"/>
</dbReference>
<feature type="transmembrane region" description="Helical" evidence="6">
    <location>
        <begin position="136"/>
        <end position="161"/>
    </location>
</feature>
<dbReference type="PANTHER" id="PTHR30213">
    <property type="entry name" value="INNER MEMBRANE PROTEIN YHJD"/>
    <property type="match status" value="1"/>
</dbReference>
<dbReference type="Pfam" id="PF03631">
    <property type="entry name" value="Virul_fac_BrkB"/>
    <property type="match status" value="1"/>
</dbReference>
<evidence type="ECO:0000313" key="7">
    <source>
        <dbReference type="EMBL" id="MFC4311200.1"/>
    </source>
</evidence>
<protein>
    <submittedName>
        <fullName evidence="7">YihY/virulence factor BrkB family protein</fullName>
    </submittedName>
</protein>
<keyword evidence="8" id="KW-1185">Reference proteome</keyword>
<evidence type="ECO:0000256" key="2">
    <source>
        <dbReference type="ARBA" id="ARBA00022475"/>
    </source>
</evidence>
<sequence length="281" mass="29677">MPAKIWNLAKCAVTSWVTDRSSAAGAALAFYCAFSLAPLLIILLTVAGWIVGAETAYGQLSDTLTQLFGHATAGVLLEAMKQSQESEGIAAAAISVVSLIVGATTVFAALEEALDTIWHAQALAPKGIWGWVKVRVLSFGVILAVGFLLLVSLSVTSALAALRSIIASRFSELVVLAAVLDFAISLTLVAGLIAIIYRYLPSRRLPWRPVLIGAVVTALLFHLGRWMIGLYLAKSTQPSAFGAAASFAAMLLWLYYSAQIFLLGAEFTACAGGVKDEQRSG</sequence>
<dbReference type="PANTHER" id="PTHR30213:SF1">
    <property type="entry name" value="INNER MEMBRANE PROTEIN YHJD"/>
    <property type="match status" value="1"/>
</dbReference>
<keyword evidence="5 6" id="KW-0472">Membrane</keyword>
<comment type="caution">
    <text evidence="7">The sequence shown here is derived from an EMBL/GenBank/DDBJ whole genome shotgun (WGS) entry which is preliminary data.</text>
</comment>
<proteinExistence type="predicted"/>
<gene>
    <name evidence="7" type="ORF">ACFPN2_19030</name>
</gene>
<keyword evidence="4 6" id="KW-1133">Transmembrane helix</keyword>
<evidence type="ECO:0000256" key="1">
    <source>
        <dbReference type="ARBA" id="ARBA00004651"/>
    </source>
</evidence>
<name>A0ABV8SVR9_9GAMM</name>
<dbReference type="EMBL" id="JBHSDU010000003">
    <property type="protein sequence ID" value="MFC4311200.1"/>
    <property type="molecule type" value="Genomic_DNA"/>
</dbReference>
<accession>A0ABV8SVR9</accession>
<feature type="transmembrane region" description="Helical" evidence="6">
    <location>
        <begin position="209"/>
        <end position="228"/>
    </location>
</feature>
<dbReference type="InterPro" id="IPR017039">
    <property type="entry name" value="Virul_fac_BrkB"/>
</dbReference>
<evidence type="ECO:0000256" key="3">
    <source>
        <dbReference type="ARBA" id="ARBA00022692"/>
    </source>
</evidence>
<organism evidence="7 8">
    <name type="scientific">Steroidobacter flavus</name>
    <dbReference type="NCBI Taxonomy" id="1842136"/>
    <lineage>
        <taxon>Bacteria</taxon>
        <taxon>Pseudomonadati</taxon>
        <taxon>Pseudomonadota</taxon>
        <taxon>Gammaproteobacteria</taxon>
        <taxon>Steroidobacterales</taxon>
        <taxon>Steroidobacteraceae</taxon>
        <taxon>Steroidobacter</taxon>
    </lineage>
</organism>
<evidence type="ECO:0000256" key="4">
    <source>
        <dbReference type="ARBA" id="ARBA00022989"/>
    </source>
</evidence>
<reference evidence="8" key="1">
    <citation type="journal article" date="2019" name="Int. J. Syst. Evol. Microbiol.">
        <title>The Global Catalogue of Microorganisms (GCM) 10K type strain sequencing project: providing services to taxonomists for standard genome sequencing and annotation.</title>
        <authorList>
            <consortium name="The Broad Institute Genomics Platform"/>
            <consortium name="The Broad Institute Genome Sequencing Center for Infectious Disease"/>
            <person name="Wu L."/>
            <person name="Ma J."/>
        </authorList>
    </citation>
    <scope>NUCLEOTIDE SEQUENCE [LARGE SCALE GENOMIC DNA]</scope>
    <source>
        <strain evidence="8">CGMCC 1.10759</strain>
    </source>
</reference>
<dbReference type="RefSeq" id="WP_380599323.1">
    <property type="nucleotide sequence ID" value="NZ_JBHSDU010000003.1"/>
</dbReference>
<feature type="transmembrane region" description="Helical" evidence="6">
    <location>
        <begin position="28"/>
        <end position="50"/>
    </location>
</feature>